<feature type="transmembrane region" description="Helical" evidence="6">
    <location>
        <begin position="81"/>
        <end position="102"/>
    </location>
</feature>
<feature type="transmembrane region" description="Helical" evidence="6">
    <location>
        <begin position="230"/>
        <end position="249"/>
    </location>
</feature>
<evidence type="ECO:0000256" key="1">
    <source>
        <dbReference type="ARBA" id="ARBA00004651"/>
    </source>
</evidence>
<feature type="transmembrane region" description="Helical" evidence="6">
    <location>
        <begin position="138"/>
        <end position="156"/>
    </location>
</feature>
<dbReference type="AlphaFoldDB" id="A0A7Z7LEE0"/>
<protein>
    <submittedName>
        <fullName evidence="8">DMT(Drug/metabolite transporter) superfamily permease</fullName>
    </submittedName>
</protein>
<feature type="transmembrane region" description="Helical" evidence="6">
    <location>
        <begin position="168"/>
        <end position="186"/>
    </location>
</feature>
<comment type="subcellular location">
    <subcellularLocation>
        <location evidence="1">Cell membrane</location>
        <topology evidence="1">Multi-pass membrane protein</topology>
    </subcellularLocation>
</comment>
<feature type="transmembrane region" description="Helical" evidence="6">
    <location>
        <begin position="287"/>
        <end position="304"/>
    </location>
</feature>
<evidence type="ECO:0000256" key="6">
    <source>
        <dbReference type="SAM" id="Phobius"/>
    </source>
</evidence>
<dbReference type="RefSeq" id="WP_169698849.1">
    <property type="nucleotide sequence ID" value="NZ_LS974202.1"/>
</dbReference>
<feature type="transmembrane region" description="Helical" evidence="6">
    <location>
        <begin position="47"/>
        <end position="69"/>
    </location>
</feature>
<dbReference type="Pfam" id="PF00892">
    <property type="entry name" value="EamA"/>
    <property type="match status" value="2"/>
</dbReference>
<keyword evidence="2" id="KW-1003">Cell membrane</keyword>
<reference evidence="8 9" key="1">
    <citation type="submission" date="2017-01" db="EMBL/GenBank/DDBJ databases">
        <authorList>
            <person name="Erauso G."/>
        </authorList>
    </citation>
    <scope>NUCLEOTIDE SEQUENCE [LARGE SCALE GENOMIC DNA]</scope>
    <source>
        <strain evidence="8">MESINF1</strain>
    </source>
</reference>
<dbReference type="PANTHER" id="PTHR32322:SF18">
    <property type="entry name" value="S-ADENOSYLMETHIONINE_S-ADENOSYLHOMOCYSTEINE TRANSPORTER"/>
    <property type="match status" value="1"/>
</dbReference>
<evidence type="ECO:0000259" key="7">
    <source>
        <dbReference type="Pfam" id="PF00892"/>
    </source>
</evidence>
<dbReference type="InterPro" id="IPR050638">
    <property type="entry name" value="AA-Vitamin_Transporters"/>
</dbReference>
<dbReference type="KEGG" id="minf:MESINF_1102"/>
<feature type="transmembrane region" description="Helical" evidence="6">
    <location>
        <begin position="114"/>
        <end position="131"/>
    </location>
</feature>
<dbReference type="PANTHER" id="PTHR32322">
    <property type="entry name" value="INNER MEMBRANE TRANSPORTER"/>
    <property type="match status" value="1"/>
</dbReference>
<keyword evidence="5 6" id="KW-0472">Membrane</keyword>
<feature type="transmembrane region" description="Helical" evidence="6">
    <location>
        <begin position="12"/>
        <end position="35"/>
    </location>
</feature>
<dbReference type="GO" id="GO:0005886">
    <property type="term" value="C:plasma membrane"/>
    <property type="evidence" value="ECO:0007669"/>
    <property type="project" value="UniProtKB-SubCell"/>
</dbReference>
<keyword evidence="3 6" id="KW-0812">Transmembrane</keyword>
<evidence type="ECO:0000313" key="9">
    <source>
        <dbReference type="Proteomes" id="UP000250796"/>
    </source>
</evidence>
<keyword evidence="4 6" id="KW-1133">Transmembrane helix</keyword>
<keyword evidence="9" id="KW-1185">Reference proteome</keyword>
<accession>A0A7Z7LEE0</accession>
<dbReference type="Proteomes" id="UP000250796">
    <property type="component" value="Chromosome MESINF"/>
</dbReference>
<evidence type="ECO:0000256" key="4">
    <source>
        <dbReference type="ARBA" id="ARBA00022989"/>
    </source>
</evidence>
<evidence type="ECO:0000313" key="8">
    <source>
        <dbReference type="EMBL" id="SSC12546.1"/>
    </source>
</evidence>
<dbReference type="InterPro" id="IPR000620">
    <property type="entry name" value="EamA_dom"/>
</dbReference>
<gene>
    <name evidence="8" type="ORF">MESINF_1102</name>
</gene>
<dbReference type="InterPro" id="IPR037185">
    <property type="entry name" value="EmrE-like"/>
</dbReference>
<feature type="domain" description="EamA" evidence="7">
    <location>
        <begin position="167"/>
        <end position="303"/>
    </location>
</feature>
<evidence type="ECO:0000256" key="5">
    <source>
        <dbReference type="ARBA" id="ARBA00023136"/>
    </source>
</evidence>
<feature type="transmembrane region" description="Helical" evidence="6">
    <location>
        <begin position="198"/>
        <end position="218"/>
    </location>
</feature>
<proteinExistence type="predicted"/>
<evidence type="ECO:0000256" key="2">
    <source>
        <dbReference type="ARBA" id="ARBA00022475"/>
    </source>
</evidence>
<sequence length="316" mass="34961">MTVQSFLTKKITVIPLTIVISILWGSAFPVIKLIYSELGVESVSVPARIFLASLRFLIASAILLCISLLAFRNQLLVKKELVPRIIVLGFFQTILQYIFLYVGMANTTGSKGSILTSTLNFFLIIICHFYYKDDKINLTKFIGLIIGFSGIALANWDEGMSWTFKMNGEFLLILVGLVSAIGYFMAKEISREANPIIVTTWQMIVGSLILLLIGLVFMKPGDILHISEKGWLLILYSGAISSIIFPLWYSVLKYNKAGEITVYKFIVPLAGTLISSLIVPGEVIPPALPAALFLVAIGIMIVNYHRKASKDKEAVT</sequence>
<name>A0A7Z7LEE0_9BACT</name>
<evidence type="ECO:0000256" key="3">
    <source>
        <dbReference type="ARBA" id="ARBA00022692"/>
    </source>
</evidence>
<feature type="domain" description="EamA" evidence="7">
    <location>
        <begin position="14"/>
        <end position="155"/>
    </location>
</feature>
<dbReference type="SUPFAM" id="SSF103481">
    <property type="entry name" value="Multidrug resistance efflux transporter EmrE"/>
    <property type="match status" value="2"/>
</dbReference>
<dbReference type="EMBL" id="LS974202">
    <property type="protein sequence ID" value="SSC12546.1"/>
    <property type="molecule type" value="Genomic_DNA"/>
</dbReference>
<organism evidence="8 9">
    <name type="scientific">Mesotoga infera</name>
    <dbReference type="NCBI Taxonomy" id="1236046"/>
    <lineage>
        <taxon>Bacteria</taxon>
        <taxon>Thermotogati</taxon>
        <taxon>Thermotogota</taxon>
        <taxon>Thermotogae</taxon>
        <taxon>Kosmotogales</taxon>
        <taxon>Kosmotogaceae</taxon>
        <taxon>Mesotoga</taxon>
    </lineage>
</organism>
<feature type="transmembrane region" description="Helical" evidence="6">
    <location>
        <begin position="261"/>
        <end position="281"/>
    </location>
</feature>